<dbReference type="STRING" id="1798692.A3G00_01305"/>
<dbReference type="Gene3D" id="3.50.30.10">
    <property type="entry name" value="Phosphohistidine domain"/>
    <property type="match status" value="1"/>
</dbReference>
<evidence type="ECO:0000259" key="1">
    <source>
        <dbReference type="Pfam" id="PF00391"/>
    </source>
</evidence>
<dbReference type="EMBL" id="MFQN01000030">
    <property type="protein sequence ID" value="OGH74043.1"/>
    <property type="molecule type" value="Genomic_DNA"/>
</dbReference>
<proteinExistence type="predicted"/>
<dbReference type="AlphaFoldDB" id="A0A1F6MRJ1"/>
<dbReference type="PROSITE" id="PS00370">
    <property type="entry name" value="PEP_ENZYMES_PHOS_SITE"/>
    <property type="match status" value="1"/>
</dbReference>
<dbReference type="InterPro" id="IPR036637">
    <property type="entry name" value="Phosphohistidine_dom_sf"/>
</dbReference>
<dbReference type="PANTHER" id="PTHR43615:SF1">
    <property type="entry name" value="PPDK_N DOMAIN-CONTAINING PROTEIN"/>
    <property type="match status" value="1"/>
</dbReference>
<dbReference type="InterPro" id="IPR051549">
    <property type="entry name" value="PEP_Utilizing_Enz"/>
</dbReference>
<dbReference type="PANTHER" id="PTHR43615">
    <property type="entry name" value="PHOSPHOENOLPYRUVATE SYNTHASE-RELATED"/>
    <property type="match status" value="1"/>
</dbReference>
<dbReference type="InterPro" id="IPR018274">
    <property type="entry name" value="PEP_util_AS"/>
</dbReference>
<dbReference type="Pfam" id="PF00391">
    <property type="entry name" value="PEP-utilizers"/>
    <property type="match status" value="1"/>
</dbReference>
<dbReference type="GO" id="GO:0016772">
    <property type="term" value="F:transferase activity, transferring phosphorus-containing groups"/>
    <property type="evidence" value="ECO:0007669"/>
    <property type="project" value="InterPro"/>
</dbReference>
<accession>A0A1F6MRJ1</accession>
<reference evidence="2 3" key="1">
    <citation type="journal article" date="2016" name="Nat. Commun.">
        <title>Thousands of microbial genomes shed light on interconnected biogeochemical processes in an aquifer system.</title>
        <authorList>
            <person name="Anantharaman K."/>
            <person name="Brown C.T."/>
            <person name="Hug L.A."/>
            <person name="Sharon I."/>
            <person name="Castelle C.J."/>
            <person name="Probst A.J."/>
            <person name="Thomas B.C."/>
            <person name="Singh A."/>
            <person name="Wilkins M.J."/>
            <person name="Karaoz U."/>
            <person name="Brodie E.L."/>
            <person name="Williams K.H."/>
            <person name="Hubbard S.S."/>
            <person name="Banfield J.F."/>
        </authorList>
    </citation>
    <scope>NUCLEOTIDE SEQUENCE [LARGE SCALE GENOMIC DNA]</scope>
</reference>
<evidence type="ECO:0000313" key="2">
    <source>
        <dbReference type="EMBL" id="OGH74043.1"/>
    </source>
</evidence>
<name>A0A1F6MRJ1_9BACT</name>
<feature type="domain" description="PEP-utilising enzyme mobile" evidence="1">
    <location>
        <begin position="281"/>
        <end position="352"/>
    </location>
</feature>
<protein>
    <recommendedName>
        <fullName evidence="1">PEP-utilising enzyme mobile domain-containing protein</fullName>
    </recommendedName>
</protein>
<comment type="caution">
    <text evidence="2">The sequence shown here is derived from an EMBL/GenBank/DDBJ whole genome shotgun (WGS) entry which is preliminary data.</text>
</comment>
<dbReference type="Proteomes" id="UP000178347">
    <property type="component" value="Unassembled WGS sequence"/>
</dbReference>
<sequence length="357" mass="41427">MKKKSLQLLGVWNELPFSVWVWHCDAAKKHFYDLTSRYVHTFIYTKDELSYQCFLTDTLELLKSDFERLKSREQMRYVGRITKDYYKRVKPFERYINKYRAARFRSFTDAQLIRAVREMVRVFPPLTMQAWYSVLIDIWYPSSEQRVSVKRVIGGSRDHLGRLHAHSAKIDDVLLREIGRRSHQNLHGMYYLFPEEVIQILEGKHVSDVVLQQRMKFCVTTDTRGRYSIYSGAVAKKVVQRYDLPKQGSKKQNVLRGVPANPGTVRGRVRKVVLNSEFGKFKHGEILVTLQTMVHYLPLMKKSKAILTEFGGLTSHAAIVSRELGKPCIVGISNLIASLKDGDRVEVDAERGIVRKI</sequence>
<evidence type="ECO:0000313" key="3">
    <source>
        <dbReference type="Proteomes" id="UP000178347"/>
    </source>
</evidence>
<dbReference type="InterPro" id="IPR008279">
    <property type="entry name" value="PEP-util_enz_mobile_dom"/>
</dbReference>
<gene>
    <name evidence="2" type="ORF">A3G00_01305</name>
</gene>
<organism evidence="2 3">
    <name type="scientific">Candidatus Magasanikbacteria bacterium RIFCSPLOWO2_12_FULL_43_12</name>
    <dbReference type="NCBI Taxonomy" id="1798692"/>
    <lineage>
        <taxon>Bacteria</taxon>
        <taxon>Candidatus Magasanikiibacteriota</taxon>
    </lineage>
</organism>
<dbReference type="SUPFAM" id="SSF52009">
    <property type="entry name" value="Phosphohistidine domain"/>
    <property type="match status" value="1"/>
</dbReference>